<dbReference type="EMBL" id="JAPDGR010001575">
    <property type="protein sequence ID" value="KAJ2981336.1"/>
    <property type="molecule type" value="Genomic_DNA"/>
</dbReference>
<name>A0ACC1NRX1_9PEZI</name>
<proteinExistence type="predicted"/>
<reference evidence="1" key="1">
    <citation type="submission" date="2022-10" db="EMBL/GenBank/DDBJ databases">
        <title>Genome Sequence of Xylaria curta.</title>
        <authorList>
            <person name="Buettner E."/>
        </authorList>
    </citation>
    <scope>NUCLEOTIDE SEQUENCE</scope>
    <source>
        <strain evidence="1">Babe10</strain>
    </source>
</reference>
<gene>
    <name evidence="1" type="ORF">NUW58_g6714</name>
</gene>
<organism evidence="1 2">
    <name type="scientific">Xylaria curta</name>
    <dbReference type="NCBI Taxonomy" id="42375"/>
    <lineage>
        <taxon>Eukaryota</taxon>
        <taxon>Fungi</taxon>
        <taxon>Dikarya</taxon>
        <taxon>Ascomycota</taxon>
        <taxon>Pezizomycotina</taxon>
        <taxon>Sordariomycetes</taxon>
        <taxon>Xylariomycetidae</taxon>
        <taxon>Xylariales</taxon>
        <taxon>Xylariaceae</taxon>
        <taxon>Xylaria</taxon>
    </lineage>
</organism>
<accession>A0ACC1NRX1</accession>
<sequence>MDTGLDSQGDQYPVYVGIWTNWSRGRVMGSTLTLRRRDADLLIAFTAFFIAFVTTRAWRILCFMFHRFYSTADPRDALYHQRQTILRNSSSPESGIQMLLWLLWANRRSKGGFRPLPAAVVAFVCVSIFTVAGGFSSQISTAIGNEVLIKSSNCGYTPMPGVLNNPFFTRQLANRAITTNAAANYAQQCYSNDKTGLLDCGRFITKKVENSKINIQASCPFRNNICRNESTNLLIDSGYIDSHDILGLNAPPNERILLRNVLHCAPLTTTGFAREANTSVGMRTLYHYGNQTSGNGEEVDYIHAAPSVESQYAVTKSNDIITVYGNYALSSFYSGVNNKTTFKKISNFYPIDDIARSDADLSLFFLSGNGVAFPRPSDDQWYRLNTVPSSLNLGAHNPGTEIYLPQEPASPLGCANQYQFCNTAFQGTDGCGPLASLRDAIAGAIPFFFTANSRSSKVNSTSETGARLIYFTNNFFSTSSSEISTILGQLGPVSLTSQKTLFGGIQGPIASNQWQRDVSHWWDISMAAQQSALLDSAYIADNSDVRASRVNYTTPELQKLCNNQKIRSTAYASFSLFGLFFTLAVGVLLTLVSYLLEPVSEWLHKRKCSDNNKYPYLEWVANATLQLQRFAHEEAGFGTWSEGTGTIPMTKAGELLGSLDITDPSHPVLRRSMNGDGAPLSTKGTAQTENTAIGSGSEHTDITPAPSTHASGAEREIDRHPQEDLLAGDEMRIEERGPTAHTTTVIPRDDTPSGRGLDHIIMSIYQSGRLPRNPQSSFLWALERKARGVFVRRKCAV</sequence>
<evidence type="ECO:0000313" key="1">
    <source>
        <dbReference type="EMBL" id="KAJ2981336.1"/>
    </source>
</evidence>
<evidence type="ECO:0000313" key="2">
    <source>
        <dbReference type="Proteomes" id="UP001143856"/>
    </source>
</evidence>
<comment type="caution">
    <text evidence="1">The sequence shown here is derived from an EMBL/GenBank/DDBJ whole genome shotgun (WGS) entry which is preliminary data.</text>
</comment>
<keyword evidence="2" id="KW-1185">Reference proteome</keyword>
<protein>
    <submittedName>
        <fullName evidence="1">Uncharacterized protein</fullName>
    </submittedName>
</protein>
<dbReference type="Proteomes" id="UP001143856">
    <property type="component" value="Unassembled WGS sequence"/>
</dbReference>